<proteinExistence type="predicted"/>
<dbReference type="GO" id="GO:0015648">
    <property type="term" value="F:lipid-linked peptidoglycan transporter activity"/>
    <property type="evidence" value="ECO:0007669"/>
    <property type="project" value="TreeGrafter"/>
</dbReference>
<dbReference type="Proteomes" id="UP000178099">
    <property type="component" value="Unassembled WGS sequence"/>
</dbReference>
<feature type="transmembrane region" description="Helical" evidence="8">
    <location>
        <begin position="356"/>
        <end position="378"/>
    </location>
</feature>
<evidence type="ECO:0000256" key="2">
    <source>
        <dbReference type="ARBA" id="ARBA00022475"/>
    </source>
</evidence>
<keyword evidence="4" id="KW-0133">Cell shape</keyword>
<accession>A0A1G2DFS9</accession>
<dbReference type="Pfam" id="PF03023">
    <property type="entry name" value="MurJ"/>
    <property type="match status" value="1"/>
</dbReference>
<feature type="transmembrane region" description="Helical" evidence="8">
    <location>
        <begin position="166"/>
        <end position="190"/>
    </location>
</feature>
<evidence type="ECO:0000256" key="8">
    <source>
        <dbReference type="SAM" id="Phobius"/>
    </source>
</evidence>
<comment type="subcellular location">
    <subcellularLocation>
        <location evidence="1">Cell membrane</location>
        <topology evidence="1">Multi-pass membrane protein</topology>
    </subcellularLocation>
</comment>
<feature type="transmembrane region" description="Helical" evidence="8">
    <location>
        <begin position="390"/>
        <end position="413"/>
    </location>
</feature>
<keyword evidence="5" id="KW-0573">Peptidoglycan synthesis</keyword>
<gene>
    <name evidence="9" type="ORF">A3D67_01775</name>
</gene>
<keyword evidence="6 8" id="KW-1133">Transmembrane helix</keyword>
<feature type="transmembrane region" description="Helical" evidence="8">
    <location>
        <begin position="281"/>
        <end position="302"/>
    </location>
</feature>
<keyword evidence="3 8" id="KW-0812">Transmembrane</keyword>
<evidence type="ECO:0000256" key="5">
    <source>
        <dbReference type="ARBA" id="ARBA00022984"/>
    </source>
</evidence>
<comment type="caution">
    <text evidence="9">The sequence shown here is derived from an EMBL/GenBank/DDBJ whole genome shotgun (WGS) entry which is preliminary data.</text>
</comment>
<dbReference type="InterPro" id="IPR004268">
    <property type="entry name" value="MurJ"/>
</dbReference>
<evidence type="ECO:0000313" key="10">
    <source>
        <dbReference type="Proteomes" id="UP000178099"/>
    </source>
</evidence>
<dbReference type="EMBL" id="MHLN01000004">
    <property type="protein sequence ID" value="OGZ12507.1"/>
    <property type="molecule type" value="Genomic_DNA"/>
</dbReference>
<organism evidence="9 10">
    <name type="scientific">Candidatus Lloydbacteria bacterium RIFCSPHIGHO2_02_FULL_51_22</name>
    <dbReference type="NCBI Taxonomy" id="1798663"/>
    <lineage>
        <taxon>Bacteria</taxon>
        <taxon>Candidatus Lloydiibacteriota</taxon>
    </lineage>
</organism>
<feature type="transmembrane region" description="Helical" evidence="8">
    <location>
        <begin position="136"/>
        <end position="159"/>
    </location>
</feature>
<feature type="transmembrane region" description="Helical" evidence="8">
    <location>
        <begin position="15"/>
        <end position="33"/>
    </location>
</feature>
<feature type="transmembrane region" description="Helical" evidence="8">
    <location>
        <begin position="236"/>
        <end position="261"/>
    </location>
</feature>
<evidence type="ECO:0000256" key="7">
    <source>
        <dbReference type="ARBA" id="ARBA00023136"/>
    </source>
</evidence>
<evidence type="ECO:0000256" key="4">
    <source>
        <dbReference type="ARBA" id="ARBA00022960"/>
    </source>
</evidence>
<reference evidence="9 10" key="1">
    <citation type="journal article" date="2016" name="Nat. Commun.">
        <title>Thousands of microbial genomes shed light on interconnected biogeochemical processes in an aquifer system.</title>
        <authorList>
            <person name="Anantharaman K."/>
            <person name="Brown C.T."/>
            <person name="Hug L.A."/>
            <person name="Sharon I."/>
            <person name="Castelle C.J."/>
            <person name="Probst A.J."/>
            <person name="Thomas B.C."/>
            <person name="Singh A."/>
            <person name="Wilkins M.J."/>
            <person name="Karaoz U."/>
            <person name="Brodie E.L."/>
            <person name="Williams K.H."/>
            <person name="Hubbard S.S."/>
            <person name="Banfield J.F."/>
        </authorList>
    </citation>
    <scope>NUCLEOTIDE SEQUENCE [LARGE SCALE GENOMIC DNA]</scope>
</reference>
<evidence type="ECO:0000256" key="1">
    <source>
        <dbReference type="ARBA" id="ARBA00004651"/>
    </source>
</evidence>
<evidence type="ECO:0000256" key="3">
    <source>
        <dbReference type="ARBA" id="ARBA00022692"/>
    </source>
</evidence>
<protein>
    <recommendedName>
        <fullName evidence="11">Lipid II flippase MurJ</fullName>
    </recommendedName>
</protein>
<dbReference type="AlphaFoldDB" id="A0A1G2DFS9"/>
<evidence type="ECO:0000313" key="9">
    <source>
        <dbReference type="EMBL" id="OGZ12507.1"/>
    </source>
</evidence>
<keyword evidence="2" id="KW-1003">Cell membrane</keyword>
<evidence type="ECO:0008006" key="11">
    <source>
        <dbReference type="Google" id="ProtNLM"/>
    </source>
</evidence>
<dbReference type="PRINTS" id="PR01806">
    <property type="entry name" value="VIRFACTRMVIN"/>
</dbReference>
<dbReference type="GO" id="GO:0008360">
    <property type="term" value="P:regulation of cell shape"/>
    <property type="evidence" value="ECO:0007669"/>
    <property type="project" value="UniProtKB-KW"/>
</dbReference>
<name>A0A1G2DFS9_9BACT</name>
<feature type="transmembrane region" description="Helical" evidence="8">
    <location>
        <begin position="94"/>
        <end position="116"/>
    </location>
</feature>
<feature type="transmembrane region" description="Helical" evidence="8">
    <location>
        <begin position="322"/>
        <end position="344"/>
    </location>
</feature>
<dbReference type="GO" id="GO:0009252">
    <property type="term" value="P:peptidoglycan biosynthetic process"/>
    <property type="evidence" value="ECO:0007669"/>
    <property type="project" value="UniProtKB-KW"/>
</dbReference>
<feature type="transmembrane region" description="Helical" evidence="8">
    <location>
        <begin position="486"/>
        <end position="503"/>
    </location>
</feature>
<evidence type="ECO:0000256" key="6">
    <source>
        <dbReference type="ARBA" id="ARBA00022989"/>
    </source>
</evidence>
<feature type="transmembrane region" description="Helical" evidence="8">
    <location>
        <begin position="515"/>
        <end position="537"/>
    </location>
</feature>
<dbReference type="PANTHER" id="PTHR47019">
    <property type="entry name" value="LIPID II FLIPPASE MURJ"/>
    <property type="match status" value="1"/>
</dbReference>
<keyword evidence="7 8" id="KW-0472">Membrane</keyword>
<feature type="transmembrane region" description="Helical" evidence="8">
    <location>
        <begin position="63"/>
        <end position="82"/>
    </location>
</feature>
<sequence length="566" mass="63466">MVQRFFKLFSQEISGLHEAAFLLAVCALGAKVLALLRDRLLAHYFGASASLDVYYAAFRIPDFLYVSLASLVASAVLIPFIIDRLPDQDRVRTFFNRMFTLFFFGMAFLSVLAFFLMPFLARFIAPGFTPEQMADLVLISRIMMGSPFLLGLSGLFASVTQSLRRFFVYAIAPVLYNLGIIAGVVFFYPLFGLPGLAYGVLLGAGLHLLVQFPVLLAHGFIPRFTFSFDWREIKEVFLLSFPRTITVSVSHLTILVLTAVASLMHEGSITVFTLAYNLQSVPLTVIGISYSVAAFPTLAKLFSHGETRAFVLQILNATRHIIFWSFPILVLFIVLRAQIVRTILGTGAFGWTETRLTAAALALFAVSIIAQSLILLFVRGYYAAGHTRKPLIVNLASSGLIVLSAYFFITAFRESDFFRYFIEALLRVSDVEGAMVLALPLAFSLGTLANVFLLWFIFKRDFAATFQEREVETQYDELARTFRHSFYASVLAGFVAFQFLRVFDDVFDLNTFWGIFAQGFFSGTLGIVAGMIVLFAMGNKELREIFSAFSHRFWRRRAILPDQGEL</sequence>
<feature type="transmembrane region" description="Helical" evidence="8">
    <location>
        <begin position="433"/>
        <end position="458"/>
    </location>
</feature>
<feature type="transmembrane region" description="Helical" evidence="8">
    <location>
        <begin position="196"/>
        <end position="216"/>
    </location>
</feature>
<dbReference type="PANTHER" id="PTHR47019:SF1">
    <property type="entry name" value="LIPID II FLIPPASE MURJ"/>
    <property type="match status" value="1"/>
</dbReference>
<dbReference type="GO" id="GO:0034204">
    <property type="term" value="P:lipid translocation"/>
    <property type="evidence" value="ECO:0007669"/>
    <property type="project" value="TreeGrafter"/>
</dbReference>
<dbReference type="InterPro" id="IPR051050">
    <property type="entry name" value="Lipid_II_flippase_MurJ/MviN"/>
</dbReference>
<dbReference type="GO" id="GO:0005886">
    <property type="term" value="C:plasma membrane"/>
    <property type="evidence" value="ECO:0007669"/>
    <property type="project" value="UniProtKB-SubCell"/>
</dbReference>